<sequence>MAVKKESLENLKKGKKWQKGESGNPNGAPKKIPELEKMLIDIMGEEVNGIPAALIVLRALRKKAANGDVRAIELLLDRSYGKIKQVIEQTNIEQPLFPDESL</sequence>
<reference evidence="3" key="1">
    <citation type="submission" date="2020-04" db="EMBL/GenBank/DDBJ databases">
        <authorList>
            <person name="Chiriac C."/>
            <person name="Salcher M."/>
            <person name="Ghai R."/>
            <person name="Kavagutti S V."/>
        </authorList>
    </citation>
    <scope>NUCLEOTIDE SEQUENCE</scope>
</reference>
<proteinExistence type="predicted"/>
<dbReference type="InterPro" id="IPR043736">
    <property type="entry name" value="DUF5681"/>
</dbReference>
<evidence type="ECO:0000259" key="2">
    <source>
        <dbReference type="Pfam" id="PF18932"/>
    </source>
</evidence>
<evidence type="ECO:0000256" key="1">
    <source>
        <dbReference type="SAM" id="MobiDB-lite"/>
    </source>
</evidence>
<evidence type="ECO:0000313" key="3">
    <source>
        <dbReference type="EMBL" id="CAB4153212.1"/>
    </source>
</evidence>
<gene>
    <name evidence="3" type="ORF">UFOVP606_51</name>
</gene>
<dbReference type="Pfam" id="PF18932">
    <property type="entry name" value="DUF5681"/>
    <property type="match status" value="1"/>
</dbReference>
<feature type="region of interest" description="Disordered" evidence="1">
    <location>
        <begin position="1"/>
        <end position="31"/>
    </location>
</feature>
<accession>A0A6J5N3D6</accession>
<protein>
    <recommendedName>
        <fullName evidence="2">DUF5681 domain-containing protein</fullName>
    </recommendedName>
</protein>
<organism evidence="3">
    <name type="scientific">uncultured Caudovirales phage</name>
    <dbReference type="NCBI Taxonomy" id="2100421"/>
    <lineage>
        <taxon>Viruses</taxon>
        <taxon>Duplodnaviria</taxon>
        <taxon>Heunggongvirae</taxon>
        <taxon>Uroviricota</taxon>
        <taxon>Caudoviricetes</taxon>
        <taxon>Peduoviridae</taxon>
        <taxon>Maltschvirus</taxon>
        <taxon>Maltschvirus maltsch</taxon>
    </lineage>
</organism>
<feature type="domain" description="DUF5681" evidence="2">
    <location>
        <begin position="14"/>
        <end position="80"/>
    </location>
</feature>
<dbReference type="EMBL" id="LR796585">
    <property type="protein sequence ID" value="CAB4153212.1"/>
    <property type="molecule type" value="Genomic_DNA"/>
</dbReference>
<feature type="compositionally biased region" description="Basic and acidic residues" evidence="1">
    <location>
        <begin position="1"/>
        <end position="12"/>
    </location>
</feature>
<name>A0A6J5N3D6_9CAUD</name>